<dbReference type="Proteomes" id="UP000623067">
    <property type="component" value="Unassembled WGS sequence"/>
</dbReference>
<feature type="transmembrane region" description="Helical" evidence="1">
    <location>
        <begin position="6"/>
        <end position="25"/>
    </location>
</feature>
<keyword evidence="3" id="KW-1185">Reference proteome</keyword>
<evidence type="ECO:0000256" key="1">
    <source>
        <dbReference type="SAM" id="Phobius"/>
    </source>
</evidence>
<dbReference type="AlphaFoldDB" id="A0A916SSQ8"/>
<protein>
    <submittedName>
        <fullName evidence="2">Uncharacterized protein</fullName>
    </submittedName>
</protein>
<dbReference type="RefSeq" id="WP_188656650.1">
    <property type="nucleotide sequence ID" value="NZ_BMIH01000001.1"/>
</dbReference>
<keyword evidence="1" id="KW-0812">Transmembrane</keyword>
<comment type="caution">
    <text evidence="2">The sequence shown here is derived from an EMBL/GenBank/DDBJ whole genome shotgun (WGS) entry which is preliminary data.</text>
</comment>
<accession>A0A916SSQ8</accession>
<organism evidence="2 3">
    <name type="scientific">Sphingomonas metalli</name>
    <dbReference type="NCBI Taxonomy" id="1779358"/>
    <lineage>
        <taxon>Bacteria</taxon>
        <taxon>Pseudomonadati</taxon>
        <taxon>Pseudomonadota</taxon>
        <taxon>Alphaproteobacteria</taxon>
        <taxon>Sphingomonadales</taxon>
        <taxon>Sphingomonadaceae</taxon>
        <taxon>Sphingomonas</taxon>
    </lineage>
</organism>
<evidence type="ECO:0000313" key="2">
    <source>
        <dbReference type="EMBL" id="GGB15205.1"/>
    </source>
</evidence>
<name>A0A916SSQ8_9SPHN</name>
<reference evidence="2" key="2">
    <citation type="submission" date="2020-09" db="EMBL/GenBank/DDBJ databases">
        <authorList>
            <person name="Sun Q."/>
            <person name="Zhou Y."/>
        </authorList>
    </citation>
    <scope>NUCLEOTIDE SEQUENCE</scope>
    <source>
        <strain evidence="2">CGMCC 1.15330</strain>
    </source>
</reference>
<proteinExistence type="predicted"/>
<keyword evidence="1" id="KW-0472">Membrane</keyword>
<gene>
    <name evidence="2" type="ORF">GCM10011380_00780</name>
</gene>
<evidence type="ECO:0000313" key="3">
    <source>
        <dbReference type="Proteomes" id="UP000623067"/>
    </source>
</evidence>
<sequence length="97" mass="10374">MDIEPWLGTAAIVGTVIGTAIAGIAGGRKIAKREPETEAQVLAASIIPHSEMKGLTEAMRALLPPLVKVADLLEEDAQRRHDEAVVRQALKDRGIVQ</sequence>
<keyword evidence="1" id="KW-1133">Transmembrane helix</keyword>
<dbReference type="EMBL" id="BMIH01000001">
    <property type="protein sequence ID" value="GGB15205.1"/>
    <property type="molecule type" value="Genomic_DNA"/>
</dbReference>
<reference evidence="2" key="1">
    <citation type="journal article" date="2014" name="Int. J. Syst. Evol. Microbiol.">
        <title>Complete genome sequence of Corynebacterium casei LMG S-19264T (=DSM 44701T), isolated from a smear-ripened cheese.</title>
        <authorList>
            <consortium name="US DOE Joint Genome Institute (JGI-PGF)"/>
            <person name="Walter F."/>
            <person name="Albersmeier A."/>
            <person name="Kalinowski J."/>
            <person name="Ruckert C."/>
        </authorList>
    </citation>
    <scope>NUCLEOTIDE SEQUENCE</scope>
    <source>
        <strain evidence="2">CGMCC 1.15330</strain>
    </source>
</reference>